<organism evidence="1 2">
    <name type="scientific">Coraliomargarita sinensis</name>
    <dbReference type="NCBI Taxonomy" id="2174842"/>
    <lineage>
        <taxon>Bacteria</taxon>
        <taxon>Pseudomonadati</taxon>
        <taxon>Verrucomicrobiota</taxon>
        <taxon>Opitutia</taxon>
        <taxon>Puniceicoccales</taxon>
        <taxon>Coraliomargaritaceae</taxon>
        <taxon>Coraliomargarita</taxon>
    </lineage>
</organism>
<evidence type="ECO:0000313" key="2">
    <source>
        <dbReference type="Proteomes" id="UP000247099"/>
    </source>
</evidence>
<comment type="caution">
    <text evidence="1">The sequence shown here is derived from an EMBL/GenBank/DDBJ whole genome shotgun (WGS) entry which is preliminary data.</text>
</comment>
<gene>
    <name evidence="1" type="ORF">DDZ13_11315</name>
</gene>
<proteinExistence type="predicted"/>
<protein>
    <recommendedName>
        <fullName evidence="3">Porin</fullName>
    </recommendedName>
</protein>
<keyword evidence="2" id="KW-1185">Reference proteome</keyword>
<dbReference type="InParanoid" id="A0A317ZIA8"/>
<dbReference type="AlphaFoldDB" id="A0A317ZIA8"/>
<dbReference type="SUPFAM" id="SSF56935">
    <property type="entry name" value="Porins"/>
    <property type="match status" value="1"/>
</dbReference>
<evidence type="ECO:0000313" key="1">
    <source>
        <dbReference type="EMBL" id="PXA03638.1"/>
    </source>
</evidence>
<dbReference type="OrthoDB" id="9778782at2"/>
<dbReference type="EMBL" id="QHJQ01000008">
    <property type="protein sequence ID" value="PXA03638.1"/>
    <property type="molecule type" value="Genomic_DNA"/>
</dbReference>
<dbReference type="Proteomes" id="UP000247099">
    <property type="component" value="Unassembled WGS sequence"/>
</dbReference>
<name>A0A317ZIA8_9BACT</name>
<reference evidence="1 2" key="1">
    <citation type="submission" date="2018-05" db="EMBL/GenBank/DDBJ databases">
        <title>Coraliomargarita sinensis sp. nov., isolated from a marine solar saltern.</title>
        <authorList>
            <person name="Zhou L.Y."/>
        </authorList>
    </citation>
    <scope>NUCLEOTIDE SEQUENCE [LARGE SCALE GENOMIC DNA]</scope>
    <source>
        <strain evidence="1 2">WN38</strain>
    </source>
</reference>
<sequence length="400" mass="44394">MADVEMTWDNWLSRDMQYYRQPGKEGINVFEAPKETDVAFDGVKVRIGGASTLQFQGLTQDNDSGGLKSLTNNFNLATANLDLDVALAEGVRMHLRTYLSSQHHPEAWVKGGYLQVDSLDFVQEGFLAGLMENVRIKVGHMEINYGDNHFRRTDNADSMYNPFVGNYIMDSFTTEVGAEVYYFCDDFFGMVGVSNGNLNQSSADPGVANEPSYVGKLGYDAQLTEDLRVRLTGSVYASFNSAAQYLYDGDRSGSRYYNVMEGSFRSGRFAPGFDNELVAIMVNPFVKYKGLEIYGVLETVSGAKGDADYSANQYAAEVLYRFGENERFYIGGRYNLVDAELATGEDVEIDRINLGGGWFITDNVLAKIEYVTQSYDGFPEGSIYDGGEFNGIMLEGAISF</sequence>
<evidence type="ECO:0008006" key="3">
    <source>
        <dbReference type="Google" id="ProtNLM"/>
    </source>
</evidence>
<accession>A0A317ZIA8</accession>